<dbReference type="AlphaFoldDB" id="A0A6C2YK83"/>
<reference evidence="6" key="1">
    <citation type="submission" date="2019-04" db="EMBL/GenBank/DDBJ databases">
        <authorList>
            <consortium name="Science for Life Laboratories"/>
        </authorList>
    </citation>
    <scope>NUCLEOTIDE SEQUENCE</scope>
    <source>
        <strain evidence="6">MBLW1</strain>
    </source>
</reference>
<evidence type="ECO:0000256" key="1">
    <source>
        <dbReference type="ARBA" id="ARBA00004370"/>
    </source>
</evidence>
<dbReference type="NCBIfam" id="TIGR00466">
    <property type="entry name" value="kdsB"/>
    <property type="match status" value="1"/>
</dbReference>
<evidence type="ECO:0000313" key="6">
    <source>
        <dbReference type="EMBL" id="VIP01787.1"/>
    </source>
</evidence>
<keyword evidence="5" id="KW-0963">Cytoplasm</keyword>
<dbReference type="RefSeq" id="WP_162657036.1">
    <property type="nucleotide sequence ID" value="NZ_LR593887.1"/>
</dbReference>
<keyword evidence="4 5" id="KW-0448">Lipopolysaccharide biosynthesis</keyword>
<dbReference type="GO" id="GO:0016020">
    <property type="term" value="C:membrane"/>
    <property type="evidence" value="ECO:0007669"/>
    <property type="project" value="UniProtKB-SubCell"/>
</dbReference>
<dbReference type="InterPro" id="IPR003329">
    <property type="entry name" value="Cytidylyl_trans"/>
</dbReference>
<organism evidence="6">
    <name type="scientific">Tuwongella immobilis</name>
    <dbReference type="NCBI Taxonomy" id="692036"/>
    <lineage>
        <taxon>Bacteria</taxon>
        <taxon>Pseudomonadati</taxon>
        <taxon>Planctomycetota</taxon>
        <taxon>Planctomycetia</taxon>
        <taxon>Gemmatales</taxon>
        <taxon>Gemmataceae</taxon>
        <taxon>Tuwongella</taxon>
    </lineage>
</organism>
<dbReference type="NCBIfam" id="NF009905">
    <property type="entry name" value="PRK13368.1"/>
    <property type="match status" value="1"/>
</dbReference>
<dbReference type="GO" id="GO:0009103">
    <property type="term" value="P:lipopolysaccharide biosynthetic process"/>
    <property type="evidence" value="ECO:0007669"/>
    <property type="project" value="UniProtKB-UniRule"/>
</dbReference>
<protein>
    <recommendedName>
        <fullName evidence="5">3-deoxy-manno-octulosonate cytidylyltransferase</fullName>
        <ecNumber evidence="5">2.7.7.38</ecNumber>
    </recommendedName>
    <alternativeName>
        <fullName evidence="5">CMP-2-keto-3-deoxyoctulosonic acid synthase</fullName>
        <shortName evidence="5">CKS</shortName>
        <shortName evidence="5">CMP-KDO synthase</shortName>
    </alternativeName>
</protein>
<comment type="pathway">
    <text evidence="5">Nucleotide-sugar biosynthesis; CMP-3-deoxy-D-manno-octulosonate biosynthesis; CMP-3-deoxy-D-manno-octulosonate from 3-deoxy-D-manno-octulosonate and CTP: step 1/1.</text>
</comment>
<evidence type="ECO:0000256" key="5">
    <source>
        <dbReference type="HAMAP-Rule" id="MF_00057"/>
    </source>
</evidence>
<dbReference type="EMBL" id="LR593887">
    <property type="protein sequence ID" value="VTR99448.1"/>
    <property type="molecule type" value="Genomic_DNA"/>
</dbReference>
<dbReference type="PANTHER" id="PTHR42866:SF2">
    <property type="entry name" value="3-DEOXY-MANNO-OCTULOSONATE CYTIDYLYLTRANSFERASE, MITOCHONDRIAL"/>
    <property type="match status" value="1"/>
</dbReference>
<dbReference type="EMBL" id="LR586016">
    <property type="protein sequence ID" value="VIP01787.1"/>
    <property type="molecule type" value="Genomic_DNA"/>
</dbReference>
<dbReference type="FunFam" id="3.90.550.10:FF:000011">
    <property type="entry name" value="3-deoxy-manno-octulosonate cytidylyltransferase"/>
    <property type="match status" value="1"/>
</dbReference>
<dbReference type="KEGG" id="tim:GMBLW1_21730"/>
<dbReference type="Gene3D" id="3.90.550.10">
    <property type="entry name" value="Spore Coat Polysaccharide Biosynthesis Protein SpsA, Chain A"/>
    <property type="match status" value="1"/>
</dbReference>
<evidence type="ECO:0000256" key="4">
    <source>
        <dbReference type="ARBA" id="ARBA00022985"/>
    </source>
</evidence>
<keyword evidence="2 5" id="KW-0808">Transferase</keyword>
<evidence type="ECO:0000256" key="2">
    <source>
        <dbReference type="ARBA" id="ARBA00022679"/>
    </source>
</evidence>
<dbReference type="GO" id="GO:0033468">
    <property type="term" value="P:CMP-keto-3-deoxy-D-manno-octulosonic acid biosynthetic process"/>
    <property type="evidence" value="ECO:0007669"/>
    <property type="project" value="UniProtKB-UniRule"/>
</dbReference>
<keyword evidence="3 5" id="KW-0548">Nucleotidyltransferase</keyword>
<dbReference type="PANTHER" id="PTHR42866">
    <property type="entry name" value="3-DEOXY-MANNO-OCTULOSONATE CYTIDYLYLTRANSFERASE"/>
    <property type="match status" value="1"/>
</dbReference>
<dbReference type="HAMAP" id="MF_00057">
    <property type="entry name" value="KdsB"/>
    <property type="match status" value="1"/>
</dbReference>
<comment type="function">
    <text evidence="5">Activates KDO (a required 8-carbon sugar) for incorporation into bacterial lipopolysaccharide in Gram-negative bacteria.</text>
</comment>
<dbReference type="NCBIfam" id="NF003952">
    <property type="entry name" value="PRK05450.1-5"/>
    <property type="match status" value="1"/>
</dbReference>
<proteinExistence type="inferred from homology"/>
<name>A0A6C2YK83_9BACT</name>
<accession>A0A6C2YK83</accession>
<dbReference type="SUPFAM" id="SSF53448">
    <property type="entry name" value="Nucleotide-diphospho-sugar transferases"/>
    <property type="match status" value="1"/>
</dbReference>
<dbReference type="Proteomes" id="UP000464378">
    <property type="component" value="Chromosome"/>
</dbReference>
<dbReference type="Pfam" id="PF02348">
    <property type="entry name" value="CTP_transf_3"/>
    <property type="match status" value="1"/>
</dbReference>
<dbReference type="NCBIfam" id="NF003950">
    <property type="entry name" value="PRK05450.1-3"/>
    <property type="match status" value="1"/>
</dbReference>
<comment type="similarity">
    <text evidence="5">Belongs to the KdsB family.</text>
</comment>
<dbReference type="GO" id="GO:0005829">
    <property type="term" value="C:cytosol"/>
    <property type="evidence" value="ECO:0007669"/>
    <property type="project" value="TreeGrafter"/>
</dbReference>
<keyword evidence="7" id="KW-1185">Reference proteome</keyword>
<dbReference type="FunCoup" id="A0A6C2YK83">
    <property type="interactions" value="382"/>
</dbReference>
<dbReference type="UniPathway" id="UPA00358">
    <property type="reaction ID" value="UER00476"/>
</dbReference>
<gene>
    <name evidence="5" type="primary">kdsB</name>
    <name evidence="6" type="ORF">GMBLW1_21730</name>
</gene>
<sequence>MRTAIVIPARYGSTRLHAKALLKSTGKYLIQHVYEQAIQARCAERVLIATDDMRIEAAVRSFGGEVVMTRKDHPSGTDRIAEVARGLDVDILVNVQGDEPMIDPAAIDRLADLLRDNPTAEVATLAVPITSVEVYRNPNCVKVVCDQGGRALYFSRSPIPMVRDGEPDFQKRPAQFLHHLGLYAYRKPTLLQLAATPPATIEQLEKLEQLRLLAGGGTIQVGVVGHAAGGVDTFEDYQRFVQAYRHAKQAIRRAA</sequence>
<dbReference type="EC" id="2.7.7.38" evidence="5"/>
<evidence type="ECO:0000256" key="3">
    <source>
        <dbReference type="ARBA" id="ARBA00022695"/>
    </source>
</evidence>
<dbReference type="CDD" id="cd02517">
    <property type="entry name" value="CMP-KDO-Synthetase"/>
    <property type="match status" value="1"/>
</dbReference>
<dbReference type="InterPro" id="IPR004528">
    <property type="entry name" value="KdsB"/>
</dbReference>
<evidence type="ECO:0000313" key="7">
    <source>
        <dbReference type="Proteomes" id="UP000464378"/>
    </source>
</evidence>
<dbReference type="InParanoid" id="A0A6C2YK83"/>
<dbReference type="GO" id="GO:0008690">
    <property type="term" value="F:3-deoxy-manno-octulosonate cytidylyltransferase activity"/>
    <property type="evidence" value="ECO:0007669"/>
    <property type="project" value="UniProtKB-UniRule"/>
</dbReference>
<comment type="subcellular location">
    <subcellularLocation>
        <location evidence="5">Cytoplasm</location>
    </subcellularLocation>
    <subcellularLocation>
        <location evidence="1">Membrane</location>
    </subcellularLocation>
</comment>
<comment type="catalytic activity">
    <reaction evidence="5">
        <text>3-deoxy-alpha-D-manno-oct-2-ulosonate + CTP = CMP-3-deoxy-beta-D-manno-octulosonate + diphosphate</text>
        <dbReference type="Rhea" id="RHEA:23448"/>
        <dbReference type="ChEBI" id="CHEBI:33019"/>
        <dbReference type="ChEBI" id="CHEBI:37563"/>
        <dbReference type="ChEBI" id="CHEBI:85986"/>
        <dbReference type="ChEBI" id="CHEBI:85987"/>
        <dbReference type="EC" id="2.7.7.38"/>
    </reaction>
</comment>
<dbReference type="InterPro" id="IPR029044">
    <property type="entry name" value="Nucleotide-diphossugar_trans"/>
</dbReference>